<dbReference type="InterPro" id="IPR015517">
    <property type="entry name" value="dCMP_deaminase-rel"/>
</dbReference>
<dbReference type="PANTHER" id="PTHR11086:SF18">
    <property type="entry name" value="DEOXYCYTIDYLATE DEAMINASE"/>
    <property type="match status" value="1"/>
</dbReference>
<gene>
    <name evidence="3" type="ORF">MM415A03408_0005</name>
    <name evidence="4" type="ORF">MM415B02856_0006</name>
</gene>
<evidence type="ECO:0000256" key="1">
    <source>
        <dbReference type="ARBA" id="ARBA00022801"/>
    </source>
</evidence>
<dbReference type="GO" id="GO:0004132">
    <property type="term" value="F:dCMP deaminase activity"/>
    <property type="evidence" value="ECO:0007669"/>
    <property type="project" value="InterPro"/>
</dbReference>
<dbReference type="PROSITE" id="PS51747">
    <property type="entry name" value="CYT_DCMP_DEAMINASES_2"/>
    <property type="match status" value="1"/>
</dbReference>
<dbReference type="SUPFAM" id="SSF53927">
    <property type="entry name" value="Cytidine deaminase-like"/>
    <property type="match status" value="1"/>
</dbReference>
<accession>A0A6M3JPR2</accession>
<reference evidence="3" key="1">
    <citation type="submission" date="2020-03" db="EMBL/GenBank/DDBJ databases">
        <title>The deep terrestrial virosphere.</title>
        <authorList>
            <person name="Holmfeldt K."/>
            <person name="Nilsson E."/>
            <person name="Simone D."/>
            <person name="Lopez-Fernandez M."/>
            <person name="Wu X."/>
            <person name="de Brujin I."/>
            <person name="Lundin D."/>
            <person name="Andersson A."/>
            <person name="Bertilsson S."/>
            <person name="Dopson M."/>
        </authorList>
    </citation>
    <scope>NUCLEOTIDE SEQUENCE</scope>
    <source>
        <strain evidence="3">MM415A03408</strain>
        <strain evidence="4">MM415B02856</strain>
    </source>
</reference>
<dbReference type="InterPro" id="IPR016193">
    <property type="entry name" value="Cytidine_deaminase-like"/>
</dbReference>
<evidence type="ECO:0000259" key="2">
    <source>
        <dbReference type="PROSITE" id="PS51747"/>
    </source>
</evidence>
<dbReference type="EMBL" id="MT141840">
    <property type="protein sequence ID" value="QJA71015.1"/>
    <property type="molecule type" value="Genomic_DNA"/>
</dbReference>
<dbReference type="InterPro" id="IPR016473">
    <property type="entry name" value="dCMP_deaminase"/>
</dbReference>
<dbReference type="AlphaFoldDB" id="A0A6M3JPR2"/>
<evidence type="ECO:0000313" key="3">
    <source>
        <dbReference type="EMBL" id="QJA71015.1"/>
    </source>
</evidence>
<dbReference type="Pfam" id="PF00383">
    <property type="entry name" value="dCMP_cyt_deam_1"/>
    <property type="match status" value="1"/>
</dbReference>
<evidence type="ECO:0000313" key="4">
    <source>
        <dbReference type="EMBL" id="QJA87977.1"/>
    </source>
</evidence>
<dbReference type="Gene3D" id="3.40.140.10">
    <property type="entry name" value="Cytidine Deaminase, domain 2"/>
    <property type="match status" value="1"/>
</dbReference>
<dbReference type="InterPro" id="IPR002125">
    <property type="entry name" value="CMP_dCMP_dom"/>
</dbReference>
<sequence length="175" mass="19744">MTNDQYFFNICNLVAEGSKCLSRKVGAILVKDNIVVITGRNGPPRGVMHCNERCIYDDKLIKAYHEREIDLIQASKSNTCPRQLLDYESGKGLEWCIAAHAERGCIVHAARFGISTKNCIMYMNCNVPCKDCLIEIINAGIIELVCVDANSYYDEMSEFLVKEGHLIIREYKLGD</sequence>
<dbReference type="GO" id="GO:0006220">
    <property type="term" value="P:pyrimidine nucleotide metabolic process"/>
    <property type="evidence" value="ECO:0007669"/>
    <property type="project" value="InterPro"/>
</dbReference>
<dbReference type="PIRSF" id="PIRSF006019">
    <property type="entry name" value="dCMP_deaminase"/>
    <property type="match status" value="1"/>
</dbReference>
<dbReference type="PANTHER" id="PTHR11086">
    <property type="entry name" value="DEOXYCYTIDYLATE DEAMINASE-RELATED"/>
    <property type="match status" value="1"/>
</dbReference>
<organism evidence="3">
    <name type="scientific">viral metagenome</name>
    <dbReference type="NCBI Taxonomy" id="1070528"/>
    <lineage>
        <taxon>unclassified sequences</taxon>
        <taxon>metagenomes</taxon>
        <taxon>organismal metagenomes</taxon>
    </lineage>
</organism>
<proteinExistence type="predicted"/>
<protein>
    <submittedName>
        <fullName evidence="3">Putative CMP/dCMP deaminase zinc-binding</fullName>
    </submittedName>
</protein>
<feature type="domain" description="CMP/dCMP-type deaminase" evidence="2">
    <location>
        <begin position="2"/>
        <end position="163"/>
    </location>
</feature>
<dbReference type="GO" id="GO:0008270">
    <property type="term" value="F:zinc ion binding"/>
    <property type="evidence" value="ECO:0007669"/>
    <property type="project" value="InterPro"/>
</dbReference>
<dbReference type="GO" id="GO:0005737">
    <property type="term" value="C:cytoplasm"/>
    <property type="evidence" value="ECO:0007669"/>
    <property type="project" value="TreeGrafter"/>
</dbReference>
<dbReference type="EMBL" id="MT142745">
    <property type="protein sequence ID" value="QJA87977.1"/>
    <property type="molecule type" value="Genomic_DNA"/>
</dbReference>
<name>A0A6M3JPR2_9ZZZZ</name>
<keyword evidence="1" id="KW-0378">Hydrolase</keyword>